<protein>
    <submittedName>
        <fullName evidence="1">Uncharacterized protein</fullName>
    </submittedName>
</protein>
<sequence length="187" mass="20816">MIQYSLRLKCALFAQLLFQNGEICLLSLSDWTGWLSDTEPSFWVEERAISAPRTVPLPVPEPVSVAVQNVRREYWQATFFSACLSLPMRNGVSLGARVSSRLRAVFAKRQEMPFSAFAVLSVFAAGLRYNNITSGSANNLSWVAFYRGRVLSHPSGSMRLFRHSTSVVCRPLVTSNTTSSSAKNFVL</sequence>
<keyword evidence="2" id="KW-1185">Reference proteome</keyword>
<dbReference type="VEuPathDB" id="FungiDB:BO70DRAFT_397277"/>
<comment type="caution">
    <text evidence="1">The sequence shown here is derived from an EMBL/GenBank/DDBJ whole genome shotgun (WGS) entry which is preliminary data.</text>
</comment>
<dbReference type="EMBL" id="MSFL01000016">
    <property type="protein sequence ID" value="PWY79161.1"/>
    <property type="molecule type" value="Genomic_DNA"/>
</dbReference>
<evidence type="ECO:0000313" key="1">
    <source>
        <dbReference type="EMBL" id="PWY79161.1"/>
    </source>
</evidence>
<dbReference type="RefSeq" id="XP_025398381.1">
    <property type="nucleotide sequence ID" value="XM_025546688.1"/>
</dbReference>
<evidence type="ECO:0000313" key="2">
    <source>
        <dbReference type="Proteomes" id="UP000247233"/>
    </source>
</evidence>
<name>A0A317W0M0_9EURO</name>
<gene>
    <name evidence="1" type="ORF">BO70DRAFT_397277</name>
</gene>
<organism evidence="1 2">
    <name type="scientific">Aspergillus heteromorphus CBS 117.55</name>
    <dbReference type="NCBI Taxonomy" id="1448321"/>
    <lineage>
        <taxon>Eukaryota</taxon>
        <taxon>Fungi</taxon>
        <taxon>Dikarya</taxon>
        <taxon>Ascomycota</taxon>
        <taxon>Pezizomycotina</taxon>
        <taxon>Eurotiomycetes</taxon>
        <taxon>Eurotiomycetidae</taxon>
        <taxon>Eurotiales</taxon>
        <taxon>Aspergillaceae</taxon>
        <taxon>Aspergillus</taxon>
        <taxon>Aspergillus subgen. Circumdati</taxon>
    </lineage>
</organism>
<accession>A0A317W0M0</accession>
<proteinExistence type="predicted"/>
<reference evidence="1 2" key="1">
    <citation type="submission" date="2016-12" db="EMBL/GenBank/DDBJ databases">
        <title>The genomes of Aspergillus section Nigri reveals drivers in fungal speciation.</title>
        <authorList>
            <consortium name="DOE Joint Genome Institute"/>
            <person name="Vesth T.C."/>
            <person name="Nybo J."/>
            <person name="Theobald S."/>
            <person name="Brandl J."/>
            <person name="Frisvad J.C."/>
            <person name="Nielsen K.F."/>
            <person name="Lyhne E.K."/>
            <person name="Kogle M.E."/>
            <person name="Kuo A."/>
            <person name="Riley R."/>
            <person name="Clum A."/>
            <person name="Nolan M."/>
            <person name="Lipzen A."/>
            <person name="Salamov A."/>
            <person name="Henrissat B."/>
            <person name="Wiebenga A."/>
            <person name="De Vries R.P."/>
            <person name="Grigoriev I.V."/>
            <person name="Mortensen U.H."/>
            <person name="Andersen M.R."/>
            <person name="Baker S.E."/>
        </authorList>
    </citation>
    <scope>NUCLEOTIDE SEQUENCE [LARGE SCALE GENOMIC DNA]</scope>
    <source>
        <strain evidence="1 2">CBS 117.55</strain>
    </source>
</reference>
<dbReference type="AlphaFoldDB" id="A0A317W0M0"/>
<dbReference type="GeneID" id="37068925"/>
<dbReference type="Proteomes" id="UP000247233">
    <property type="component" value="Unassembled WGS sequence"/>
</dbReference>